<protein>
    <submittedName>
        <fullName evidence="1">Uncharacterized protein</fullName>
    </submittedName>
</protein>
<sequence length="59" mass="6777">MNTAHPDLYDRWLTARGEKDRFHQSPERIATEAYLRGFIVGTAKATWKPFSKAKGVRKA</sequence>
<dbReference type="EMBL" id="JACHIG010000005">
    <property type="protein sequence ID" value="MBB5033143.1"/>
    <property type="molecule type" value="Genomic_DNA"/>
</dbReference>
<organism evidence="1 2">
    <name type="scientific">Prosthecobacter vanneervenii</name>
    <dbReference type="NCBI Taxonomy" id="48466"/>
    <lineage>
        <taxon>Bacteria</taxon>
        <taxon>Pseudomonadati</taxon>
        <taxon>Verrucomicrobiota</taxon>
        <taxon>Verrucomicrobiia</taxon>
        <taxon>Verrucomicrobiales</taxon>
        <taxon>Verrucomicrobiaceae</taxon>
        <taxon>Prosthecobacter</taxon>
    </lineage>
</organism>
<comment type="caution">
    <text evidence="1">The sequence shown here is derived from an EMBL/GenBank/DDBJ whole genome shotgun (WGS) entry which is preliminary data.</text>
</comment>
<accession>A0A7W7YBG7</accession>
<gene>
    <name evidence="1" type="ORF">HNQ65_002726</name>
</gene>
<dbReference type="AlphaFoldDB" id="A0A7W7YBG7"/>
<keyword evidence="2" id="KW-1185">Reference proteome</keyword>
<dbReference type="RefSeq" id="WP_184340058.1">
    <property type="nucleotide sequence ID" value="NZ_JACHIG010000005.1"/>
</dbReference>
<name>A0A7W7YBG7_9BACT</name>
<evidence type="ECO:0000313" key="2">
    <source>
        <dbReference type="Proteomes" id="UP000590740"/>
    </source>
</evidence>
<evidence type="ECO:0000313" key="1">
    <source>
        <dbReference type="EMBL" id="MBB5033143.1"/>
    </source>
</evidence>
<reference evidence="1 2" key="1">
    <citation type="submission" date="2020-08" db="EMBL/GenBank/DDBJ databases">
        <title>Genomic Encyclopedia of Type Strains, Phase IV (KMG-IV): sequencing the most valuable type-strain genomes for metagenomic binning, comparative biology and taxonomic classification.</title>
        <authorList>
            <person name="Goeker M."/>
        </authorList>
    </citation>
    <scope>NUCLEOTIDE SEQUENCE [LARGE SCALE GENOMIC DNA]</scope>
    <source>
        <strain evidence="1 2">DSM 12252</strain>
    </source>
</reference>
<proteinExistence type="predicted"/>
<dbReference type="Proteomes" id="UP000590740">
    <property type="component" value="Unassembled WGS sequence"/>
</dbReference>